<organism evidence="2 3">
    <name type="scientific">Sphingomonas trueperi</name>
    <dbReference type="NCBI Taxonomy" id="53317"/>
    <lineage>
        <taxon>Bacteria</taxon>
        <taxon>Pseudomonadati</taxon>
        <taxon>Pseudomonadota</taxon>
        <taxon>Alphaproteobacteria</taxon>
        <taxon>Sphingomonadales</taxon>
        <taxon>Sphingomonadaceae</taxon>
        <taxon>Sphingomonas</taxon>
    </lineage>
</organism>
<proteinExistence type="predicted"/>
<protein>
    <submittedName>
        <fullName evidence="2">Putative ATP-binding protein involved in virulence</fullName>
    </submittedName>
</protein>
<dbReference type="Proteomes" id="UP000531251">
    <property type="component" value="Unassembled WGS sequence"/>
</dbReference>
<dbReference type="EMBL" id="JAATJB010000005">
    <property type="protein sequence ID" value="NJB97748.1"/>
    <property type="molecule type" value="Genomic_DNA"/>
</dbReference>
<dbReference type="SMART" id="SM00382">
    <property type="entry name" value="AAA"/>
    <property type="match status" value="1"/>
</dbReference>
<dbReference type="GO" id="GO:0005524">
    <property type="term" value="F:ATP binding"/>
    <property type="evidence" value="ECO:0007669"/>
    <property type="project" value="UniProtKB-KW"/>
</dbReference>
<dbReference type="RefSeq" id="WP_125972036.1">
    <property type="nucleotide sequence ID" value="NZ_BAAADY010000006.1"/>
</dbReference>
<sequence>MKNIHINWLLLQQIGPYKDTRIVFSEGLNLICGPNGIGKTTILEALISPFGSAFEATKVKRNASSFDQAGRLVLNLESEGLERESEARITSSDPFNDEKIAFFSEYASGVINIRTNREISYLKSSSINADPNFASHQIGSRNIAGFNSSEIKGWLANRYLFFAAGADGWTEYDRMNYSLAVDLFSVLDSTVKLHSVNHKSFDILVNTPGGVIPFEWLSSGFRSTYALLLGIIKEIEFRKLNVYARNFSGLILIDEIDLHLHPDWQRNIASVLKATFPLAQIIATTHSPHVIQSVEVSEVIALGRDESGNIGVRQLPDSPFGFSGWTVEEVLTDVMGMQNVETPIYSKAAQAFDNAVEAEDGKAVRESLSKLHEMLHPASFKRTLFDLRAAPFIGADLD</sequence>
<keyword evidence="2" id="KW-0547">Nucleotide-binding</keyword>
<dbReference type="PANTHER" id="PTHR43581">
    <property type="entry name" value="ATP/GTP PHOSPHATASE"/>
    <property type="match status" value="1"/>
</dbReference>
<dbReference type="InterPro" id="IPR003959">
    <property type="entry name" value="ATPase_AAA_core"/>
</dbReference>
<dbReference type="Pfam" id="PF13304">
    <property type="entry name" value="AAA_21"/>
    <property type="match status" value="1"/>
</dbReference>
<feature type="domain" description="AAA+ ATPase" evidence="1">
    <location>
        <begin position="25"/>
        <end position="306"/>
    </location>
</feature>
<dbReference type="AlphaFoldDB" id="A0A7X5XYJ2"/>
<keyword evidence="2" id="KW-0067">ATP-binding</keyword>
<dbReference type="InterPro" id="IPR027417">
    <property type="entry name" value="P-loop_NTPase"/>
</dbReference>
<gene>
    <name evidence="2" type="ORF">GGR89_002063</name>
</gene>
<accession>A0A7X5XYJ2</accession>
<evidence type="ECO:0000313" key="2">
    <source>
        <dbReference type="EMBL" id="NJB97748.1"/>
    </source>
</evidence>
<dbReference type="SUPFAM" id="SSF52540">
    <property type="entry name" value="P-loop containing nucleoside triphosphate hydrolases"/>
    <property type="match status" value="1"/>
</dbReference>
<dbReference type="InterPro" id="IPR003593">
    <property type="entry name" value="AAA+_ATPase"/>
</dbReference>
<dbReference type="InterPro" id="IPR051396">
    <property type="entry name" value="Bact_Antivir_Def_Nuclease"/>
</dbReference>
<name>A0A7X5XYJ2_9SPHN</name>
<dbReference type="Gene3D" id="3.40.50.300">
    <property type="entry name" value="P-loop containing nucleotide triphosphate hydrolases"/>
    <property type="match status" value="2"/>
</dbReference>
<comment type="caution">
    <text evidence="2">The sequence shown here is derived from an EMBL/GenBank/DDBJ whole genome shotgun (WGS) entry which is preliminary data.</text>
</comment>
<evidence type="ECO:0000259" key="1">
    <source>
        <dbReference type="SMART" id="SM00382"/>
    </source>
</evidence>
<evidence type="ECO:0000313" key="3">
    <source>
        <dbReference type="Proteomes" id="UP000531251"/>
    </source>
</evidence>
<keyword evidence="3" id="KW-1185">Reference proteome</keyword>
<dbReference type="GO" id="GO:0016887">
    <property type="term" value="F:ATP hydrolysis activity"/>
    <property type="evidence" value="ECO:0007669"/>
    <property type="project" value="InterPro"/>
</dbReference>
<dbReference type="PANTHER" id="PTHR43581:SF4">
    <property type="entry name" value="ATP_GTP PHOSPHATASE"/>
    <property type="match status" value="1"/>
</dbReference>
<reference evidence="2 3" key="1">
    <citation type="submission" date="2020-03" db="EMBL/GenBank/DDBJ databases">
        <title>Genomic Encyclopedia of Type Strains, Phase IV (KMG-IV): sequencing the most valuable type-strain genomes for metagenomic binning, comparative biology and taxonomic classification.</title>
        <authorList>
            <person name="Goeker M."/>
        </authorList>
    </citation>
    <scope>NUCLEOTIDE SEQUENCE [LARGE SCALE GENOMIC DNA]</scope>
    <source>
        <strain evidence="2 3">DSM 7225</strain>
    </source>
</reference>